<dbReference type="GO" id="GO:0003724">
    <property type="term" value="F:RNA helicase activity"/>
    <property type="evidence" value="ECO:0007669"/>
    <property type="project" value="UniProtKB-EC"/>
</dbReference>
<protein>
    <recommendedName>
        <fullName evidence="1">RNA helicase</fullName>
        <ecNumber evidence="1">3.6.4.13</ecNumber>
    </recommendedName>
</protein>
<comment type="catalytic activity">
    <reaction evidence="6">
        <text>ATP + H2O = ADP + phosphate + H(+)</text>
        <dbReference type="Rhea" id="RHEA:13065"/>
        <dbReference type="ChEBI" id="CHEBI:15377"/>
        <dbReference type="ChEBI" id="CHEBI:15378"/>
        <dbReference type="ChEBI" id="CHEBI:30616"/>
        <dbReference type="ChEBI" id="CHEBI:43474"/>
        <dbReference type="ChEBI" id="CHEBI:456216"/>
        <dbReference type="EC" id="3.6.4.13"/>
    </reaction>
</comment>
<dbReference type="GO" id="GO:0016787">
    <property type="term" value="F:hydrolase activity"/>
    <property type="evidence" value="ECO:0007669"/>
    <property type="project" value="UniProtKB-KW"/>
</dbReference>
<dbReference type="EC" id="3.6.4.13" evidence="1"/>
<keyword evidence="8" id="KW-1185">Reference proteome</keyword>
<name>A0AAD8JBP6_9APIA</name>
<dbReference type="PANTHER" id="PTHR18934">
    <property type="entry name" value="ATP-DEPENDENT RNA HELICASE"/>
    <property type="match status" value="1"/>
</dbReference>
<comment type="caution">
    <text evidence="7">The sequence shown here is derived from an EMBL/GenBank/DDBJ whole genome shotgun (WGS) entry which is preliminary data.</text>
</comment>
<dbReference type="PANTHER" id="PTHR18934:SF109">
    <property type="entry name" value="ATP-DEPENDENT RNA HELICASE DHX15 HOMOLOG"/>
    <property type="match status" value="1"/>
</dbReference>
<evidence type="ECO:0000256" key="3">
    <source>
        <dbReference type="ARBA" id="ARBA00022801"/>
    </source>
</evidence>
<evidence type="ECO:0000256" key="5">
    <source>
        <dbReference type="ARBA" id="ARBA00023187"/>
    </source>
</evidence>
<dbReference type="GO" id="GO:0006397">
    <property type="term" value="P:mRNA processing"/>
    <property type="evidence" value="ECO:0007669"/>
    <property type="project" value="UniProtKB-KW"/>
</dbReference>
<keyword evidence="3" id="KW-0378">Hydrolase</keyword>
<keyword evidence="4" id="KW-0347">Helicase</keyword>
<dbReference type="GO" id="GO:0008380">
    <property type="term" value="P:RNA splicing"/>
    <property type="evidence" value="ECO:0007669"/>
    <property type="project" value="UniProtKB-KW"/>
</dbReference>
<keyword evidence="4" id="KW-0067">ATP-binding</keyword>
<evidence type="ECO:0000256" key="1">
    <source>
        <dbReference type="ARBA" id="ARBA00012552"/>
    </source>
</evidence>
<dbReference type="SUPFAM" id="SSF52540">
    <property type="entry name" value="P-loop containing nucleoside triphosphate hydrolases"/>
    <property type="match status" value="1"/>
</dbReference>
<accession>A0AAD8JBP6</accession>
<dbReference type="AlphaFoldDB" id="A0AAD8JBP6"/>
<keyword evidence="4" id="KW-0547">Nucleotide-binding</keyword>
<reference evidence="7" key="2">
    <citation type="submission" date="2023-05" db="EMBL/GenBank/DDBJ databases">
        <authorList>
            <person name="Schelkunov M.I."/>
        </authorList>
    </citation>
    <scope>NUCLEOTIDE SEQUENCE</scope>
    <source>
        <strain evidence="7">Hsosn_3</strain>
        <tissue evidence="7">Leaf</tissue>
    </source>
</reference>
<sequence length="100" mass="11590">MDNFSDCGTDKFSLIVLQFVVEAVNLENQNNRKNYMIACTQPRYSVSFEECSSSRTDLKYVTDDMLLSEALTDPLLKRYKVIIQDESQERTLATDIYMDI</sequence>
<evidence type="ECO:0000313" key="8">
    <source>
        <dbReference type="Proteomes" id="UP001237642"/>
    </source>
</evidence>
<reference evidence="7" key="1">
    <citation type="submission" date="2023-02" db="EMBL/GenBank/DDBJ databases">
        <title>Genome of toxic invasive species Heracleum sosnowskyi carries increased number of genes despite the absence of recent whole-genome duplications.</title>
        <authorList>
            <person name="Schelkunov M."/>
            <person name="Shtratnikova V."/>
            <person name="Makarenko M."/>
            <person name="Klepikova A."/>
            <person name="Omelchenko D."/>
            <person name="Novikova G."/>
            <person name="Obukhova E."/>
            <person name="Bogdanov V."/>
            <person name="Penin A."/>
            <person name="Logacheva M."/>
        </authorList>
    </citation>
    <scope>NUCLEOTIDE SEQUENCE</scope>
    <source>
        <strain evidence="7">Hsosn_3</strain>
        <tissue evidence="7">Leaf</tissue>
    </source>
</reference>
<keyword evidence="5" id="KW-0508">mRNA splicing</keyword>
<organism evidence="7 8">
    <name type="scientific">Heracleum sosnowskyi</name>
    <dbReference type="NCBI Taxonomy" id="360622"/>
    <lineage>
        <taxon>Eukaryota</taxon>
        <taxon>Viridiplantae</taxon>
        <taxon>Streptophyta</taxon>
        <taxon>Embryophyta</taxon>
        <taxon>Tracheophyta</taxon>
        <taxon>Spermatophyta</taxon>
        <taxon>Magnoliopsida</taxon>
        <taxon>eudicotyledons</taxon>
        <taxon>Gunneridae</taxon>
        <taxon>Pentapetalae</taxon>
        <taxon>asterids</taxon>
        <taxon>campanulids</taxon>
        <taxon>Apiales</taxon>
        <taxon>Apiaceae</taxon>
        <taxon>Apioideae</taxon>
        <taxon>apioid superclade</taxon>
        <taxon>Tordylieae</taxon>
        <taxon>Tordyliinae</taxon>
        <taxon>Heracleum</taxon>
    </lineage>
</organism>
<gene>
    <name evidence="7" type="ORF">POM88_000997</name>
</gene>
<dbReference type="GO" id="GO:0003723">
    <property type="term" value="F:RNA binding"/>
    <property type="evidence" value="ECO:0007669"/>
    <property type="project" value="TreeGrafter"/>
</dbReference>
<dbReference type="Gene3D" id="3.40.50.300">
    <property type="entry name" value="P-loop containing nucleotide triphosphate hydrolases"/>
    <property type="match status" value="1"/>
</dbReference>
<evidence type="ECO:0000256" key="4">
    <source>
        <dbReference type="ARBA" id="ARBA00022806"/>
    </source>
</evidence>
<evidence type="ECO:0000256" key="2">
    <source>
        <dbReference type="ARBA" id="ARBA00022664"/>
    </source>
</evidence>
<dbReference type="Proteomes" id="UP001237642">
    <property type="component" value="Unassembled WGS sequence"/>
</dbReference>
<dbReference type="InterPro" id="IPR027417">
    <property type="entry name" value="P-loop_NTPase"/>
</dbReference>
<evidence type="ECO:0000313" key="7">
    <source>
        <dbReference type="EMBL" id="KAK1401392.1"/>
    </source>
</evidence>
<dbReference type="EMBL" id="JAUIZM010000001">
    <property type="protein sequence ID" value="KAK1401392.1"/>
    <property type="molecule type" value="Genomic_DNA"/>
</dbReference>
<proteinExistence type="predicted"/>
<keyword evidence="2" id="KW-0507">mRNA processing</keyword>
<evidence type="ECO:0000256" key="6">
    <source>
        <dbReference type="ARBA" id="ARBA00047984"/>
    </source>
</evidence>